<dbReference type="KEGG" id="pmic:NW74_03050"/>
<evidence type="ECO:0000313" key="10">
    <source>
        <dbReference type="EMBL" id="MBF1306573.1"/>
    </source>
</evidence>
<evidence type="ECO:0000313" key="9">
    <source>
        <dbReference type="EMBL" id="AIZ36385.1"/>
    </source>
</evidence>
<reference evidence="11" key="3">
    <citation type="submission" date="2022-07" db="EMBL/GenBank/DDBJ databases">
        <title>Parvimonas micra travels from the subgingival sulcus of the human oral cavity to the colorectal adenocarcinoma.</title>
        <authorList>
            <person name="Conde-Perez K."/>
            <person name="Buetas E."/>
            <person name="Aja-Macaya P."/>
            <person name="Martin-De Arribas E."/>
            <person name="Iglesias-Corras I."/>
            <person name="Trigo-Tasende N."/>
            <person name="Nasser-Ali M."/>
            <person name="Estevez L.S."/>
            <person name="Rumbo-Feal S."/>
            <person name="Otero-Alen B."/>
            <person name="Noguera J.F."/>
            <person name="Concha A."/>
            <person name="Pardinas-Lopez S."/>
            <person name="Carda-Dieguez M."/>
            <person name="Gomez-Randulfe I."/>
            <person name="Martinez-Lago N."/>
            <person name="Ladra S."/>
            <person name="Aparicio L.A."/>
            <person name="Bou G."/>
            <person name="Mira A."/>
            <person name="Vallejo J.A."/>
            <person name="Poza M."/>
        </authorList>
    </citation>
    <scope>NUCLEOTIDE SEQUENCE</scope>
    <source>
        <strain evidence="11">PM102KC-G-1</strain>
    </source>
</reference>
<feature type="transmembrane region" description="Helical" evidence="8">
    <location>
        <begin position="6"/>
        <end position="28"/>
    </location>
</feature>
<feature type="transmembrane region" description="Helical" evidence="8">
    <location>
        <begin position="311"/>
        <end position="331"/>
    </location>
</feature>
<feature type="transmembrane region" description="Helical" evidence="8">
    <location>
        <begin position="71"/>
        <end position="91"/>
    </location>
</feature>
<keyword evidence="7 8" id="KW-0472">Membrane</keyword>
<dbReference type="PANTHER" id="PTHR21716">
    <property type="entry name" value="TRANSMEMBRANE PROTEIN"/>
    <property type="match status" value="1"/>
</dbReference>
<evidence type="ECO:0000256" key="3">
    <source>
        <dbReference type="ARBA" id="ARBA00022448"/>
    </source>
</evidence>
<name>A0A0B4S0W6_9FIRM</name>
<gene>
    <name evidence="10" type="ORF">HXM94_02110</name>
    <name evidence="11" type="ORF">NM222_04970</name>
    <name evidence="9" type="ORF">NW74_03050</name>
</gene>
<dbReference type="EMBL" id="JABZRE010000004">
    <property type="protein sequence ID" value="MBF1306573.1"/>
    <property type="molecule type" value="Genomic_DNA"/>
</dbReference>
<evidence type="ECO:0000256" key="2">
    <source>
        <dbReference type="ARBA" id="ARBA00009773"/>
    </source>
</evidence>
<proteinExistence type="inferred from homology"/>
<accession>A0A0B4S0W6</accession>
<feature type="transmembrane region" description="Helical" evidence="8">
    <location>
        <begin position="282"/>
        <end position="304"/>
    </location>
</feature>
<keyword evidence="4" id="KW-1003">Cell membrane</keyword>
<evidence type="ECO:0000256" key="7">
    <source>
        <dbReference type="ARBA" id="ARBA00023136"/>
    </source>
</evidence>
<evidence type="ECO:0000313" key="12">
    <source>
        <dbReference type="Proteomes" id="UP000031386"/>
    </source>
</evidence>
<dbReference type="GO" id="GO:0055085">
    <property type="term" value="P:transmembrane transport"/>
    <property type="evidence" value="ECO:0007669"/>
    <property type="project" value="TreeGrafter"/>
</dbReference>
<feature type="transmembrane region" description="Helical" evidence="8">
    <location>
        <begin position="103"/>
        <end position="125"/>
    </location>
</feature>
<dbReference type="InterPro" id="IPR002549">
    <property type="entry name" value="AI-2E-like"/>
</dbReference>
<keyword evidence="6 8" id="KW-1133">Transmembrane helix</keyword>
<dbReference type="EMBL" id="CP009761">
    <property type="protein sequence ID" value="AIZ36385.1"/>
    <property type="molecule type" value="Genomic_DNA"/>
</dbReference>
<dbReference type="Proteomes" id="UP000031386">
    <property type="component" value="Chromosome"/>
</dbReference>
<dbReference type="Proteomes" id="UP000758611">
    <property type="component" value="Unassembled WGS sequence"/>
</dbReference>
<keyword evidence="3" id="KW-0813">Transport</keyword>
<comment type="similarity">
    <text evidence="2">Belongs to the autoinducer-2 exporter (AI-2E) (TC 2.A.86) family.</text>
</comment>
<keyword evidence="12" id="KW-1185">Reference proteome</keyword>
<evidence type="ECO:0000256" key="5">
    <source>
        <dbReference type="ARBA" id="ARBA00022692"/>
    </source>
</evidence>
<dbReference type="GO" id="GO:0005886">
    <property type="term" value="C:plasma membrane"/>
    <property type="evidence" value="ECO:0007669"/>
    <property type="project" value="UniProtKB-SubCell"/>
</dbReference>
<organism evidence="9 12">
    <name type="scientific">Parvimonas micra</name>
    <dbReference type="NCBI Taxonomy" id="33033"/>
    <lineage>
        <taxon>Bacteria</taxon>
        <taxon>Bacillati</taxon>
        <taxon>Bacillota</taxon>
        <taxon>Tissierellia</taxon>
        <taxon>Tissierellales</taxon>
        <taxon>Peptoniphilaceae</taxon>
        <taxon>Parvimonas</taxon>
    </lineage>
</organism>
<dbReference type="AlphaFoldDB" id="A0A0B4S0W6"/>
<reference evidence="9 12" key="1">
    <citation type="submission" date="2014-10" db="EMBL/GenBank/DDBJ databases">
        <title>Complete genome sequence of Parvimonas micra KCOM 1535 (= ChDC B708).</title>
        <authorList>
            <person name="Kook J.-K."/>
            <person name="Park S.-N."/>
            <person name="Lim Y.K."/>
            <person name="Roh H."/>
        </authorList>
    </citation>
    <scope>NUCLEOTIDE SEQUENCE [LARGE SCALE GENOMIC DNA]</scope>
    <source>
        <strain evidence="9">KCOM 1535</strain>
        <strain evidence="12">KCOM 1535 / ChDC B708</strain>
    </source>
</reference>
<evidence type="ECO:0000256" key="4">
    <source>
        <dbReference type="ARBA" id="ARBA00022475"/>
    </source>
</evidence>
<dbReference type="Proteomes" id="UP001210690">
    <property type="component" value="Chromosome"/>
</dbReference>
<feature type="transmembrane region" description="Helical" evidence="8">
    <location>
        <begin position="351"/>
        <end position="382"/>
    </location>
</feature>
<keyword evidence="5 8" id="KW-0812">Transmembrane</keyword>
<sequence>MLDFNLILNITIKILVSILLIVGIYVFIQFSNKKLENEDKIRFNKFKILRIVLYGLSVFFMIFLFKNYSILRITLVTFLASVVIAYILNPFMKFFERKNIKRIYAIILIYIIIALAIFVLGIGIFPSTFKQFKHLLFSLPDLVKNFVDYSDSIRKSLFTDTPFINNMISSINGQLVKIANTLLSSSASWVTGMVAGISGFIAVIIQLILIPVITFYLLLEKDKILEAISKRVPDRYENFLVRIWREIDESLSMFVRGRIIMAIFVGVATMIYLMLFGIEFSFVIGVITCVADIIPYIGPFLGFVPAVLLALFKGPFTAFWVAVLFCFVQWLENNILGPKILGDSTGMHPLIVLILLIIGGGMFGVLGMIFSVPVAAVIKIIYKHTKPYVKKYLYKDKIDN</sequence>
<dbReference type="Pfam" id="PF01594">
    <property type="entry name" value="AI-2E_transport"/>
    <property type="match status" value="1"/>
</dbReference>
<protein>
    <submittedName>
        <fullName evidence="10">AI-2E family transporter</fullName>
    </submittedName>
    <submittedName>
        <fullName evidence="9">Membrane protein</fullName>
    </submittedName>
</protein>
<dbReference type="STRING" id="33033.NW74_03050"/>
<evidence type="ECO:0000313" key="11">
    <source>
        <dbReference type="EMBL" id="WBB30334.1"/>
    </source>
</evidence>
<comment type="subcellular location">
    <subcellularLocation>
        <location evidence="1">Cell membrane</location>
        <topology evidence="1">Multi-pass membrane protein</topology>
    </subcellularLocation>
</comment>
<dbReference type="OrthoDB" id="9793390at2"/>
<dbReference type="PANTHER" id="PTHR21716:SF53">
    <property type="entry name" value="PERMEASE PERM-RELATED"/>
    <property type="match status" value="1"/>
</dbReference>
<evidence type="ECO:0000256" key="1">
    <source>
        <dbReference type="ARBA" id="ARBA00004651"/>
    </source>
</evidence>
<feature type="transmembrane region" description="Helical" evidence="8">
    <location>
        <begin position="193"/>
        <end position="219"/>
    </location>
</feature>
<dbReference type="RefSeq" id="WP_004833583.1">
    <property type="nucleotide sequence ID" value="NZ_BHYQ01000003.1"/>
</dbReference>
<dbReference type="GeneID" id="93384241"/>
<reference evidence="10" key="2">
    <citation type="submission" date="2020-04" db="EMBL/GenBank/DDBJ databases">
        <title>Deep metagenomics examines the oral microbiome during advanced dental caries in children, revealing novel taxa and co-occurrences with host molecules.</title>
        <authorList>
            <person name="Baker J.L."/>
            <person name="Morton J.T."/>
            <person name="Dinis M."/>
            <person name="Alvarez R."/>
            <person name="Tran N.C."/>
            <person name="Knight R."/>
            <person name="Edlund A."/>
        </authorList>
    </citation>
    <scope>NUCLEOTIDE SEQUENCE</scope>
    <source>
        <strain evidence="10">JCVI_23_bin.11</strain>
    </source>
</reference>
<evidence type="ECO:0000256" key="6">
    <source>
        <dbReference type="ARBA" id="ARBA00022989"/>
    </source>
</evidence>
<feature type="transmembrane region" description="Helical" evidence="8">
    <location>
        <begin position="48"/>
        <end position="65"/>
    </location>
</feature>
<dbReference type="EMBL" id="CP101412">
    <property type="protein sequence ID" value="WBB30334.1"/>
    <property type="molecule type" value="Genomic_DNA"/>
</dbReference>
<evidence type="ECO:0000256" key="8">
    <source>
        <dbReference type="SAM" id="Phobius"/>
    </source>
</evidence>
<feature type="transmembrane region" description="Helical" evidence="8">
    <location>
        <begin position="259"/>
        <end position="276"/>
    </location>
</feature>